<keyword evidence="1" id="KW-1185">Reference proteome</keyword>
<organism evidence="1 2">
    <name type="scientific">Meloidogyne hapla</name>
    <name type="common">Root-knot nematode worm</name>
    <dbReference type="NCBI Taxonomy" id="6305"/>
    <lineage>
        <taxon>Eukaryota</taxon>
        <taxon>Metazoa</taxon>
        <taxon>Ecdysozoa</taxon>
        <taxon>Nematoda</taxon>
        <taxon>Chromadorea</taxon>
        <taxon>Rhabditida</taxon>
        <taxon>Tylenchina</taxon>
        <taxon>Tylenchomorpha</taxon>
        <taxon>Tylenchoidea</taxon>
        <taxon>Meloidogynidae</taxon>
        <taxon>Meloidogyninae</taxon>
        <taxon>Meloidogyne</taxon>
    </lineage>
</organism>
<protein>
    <submittedName>
        <fullName evidence="2">Target of rapamycin complex 2 subunit MAPKAP1</fullName>
    </submittedName>
</protein>
<evidence type="ECO:0000313" key="2">
    <source>
        <dbReference type="WBParaSite" id="MhA1_Contig1233.frz3.gene4"/>
    </source>
</evidence>
<name>A0A1I8B2V5_MELHA</name>
<sequence length="231" mass="26122">MAEFTTDELIDCIRHNIALFDDSGLASKVLLSPRRHAVPGGLPLEMCQGFGEDENPGPSFVHYKIEKQSKQQRCSSTKNESPRIHRHIHENLLSQLNEIERRGRFDKSALPFHQRPTECTIKFEPKNPEESFDGQKPLSLTSRLLAQAKFSEGATDNSTCGLSFAEFAKFETMEGNSGSKRFNILFPAAYSKEESHVLTICILKTAFIDDLIGLACHIYSRKSLNPPWYFL</sequence>
<accession>A0A1I8B2V5</accession>
<dbReference type="AlphaFoldDB" id="A0A1I8B2V5"/>
<reference evidence="2" key="1">
    <citation type="submission" date="2016-11" db="UniProtKB">
        <authorList>
            <consortium name="WormBaseParasite"/>
        </authorList>
    </citation>
    <scope>IDENTIFICATION</scope>
</reference>
<dbReference type="WBParaSite" id="MhA1_Contig1233.frz3.gene4">
    <property type="protein sequence ID" value="MhA1_Contig1233.frz3.gene4"/>
    <property type="gene ID" value="MhA1_Contig1233.frz3.gene4"/>
</dbReference>
<evidence type="ECO:0000313" key="1">
    <source>
        <dbReference type="Proteomes" id="UP000095281"/>
    </source>
</evidence>
<dbReference type="Proteomes" id="UP000095281">
    <property type="component" value="Unplaced"/>
</dbReference>
<proteinExistence type="predicted"/>